<sequence length="601" mass="67691">MAYLIWEHMALPEPTPAQYDIAYFLQHGWAGYGVRDDGSIFEWFGPEEVEPDRTGCRRMGEPDKKFREDIIEAFRGIGKSYLTAGFALWRLYRKAFSEKILVVSASGTKAKEFVSMAKTLLMTMDVFEHMRPRDDQRDTAWSFDVNGASISQSPSVKAVGITGQITGSRATLIIADDIEVTDNSRTEEARERLLHKTNEFAAIKVTGGADVIFLGTPQTEESIYTKLIKEMGATGWILPARYPMPDKRQSYVFKREGGSEIDCLSPRARAVDLDADLQWKPTDPERFNEMELQNRESKGRSYFALQFQLDTSLSDAERYPLKQHDLIVMACNPFKAPQIVQWGHDSNGRNKRIDLMNYGFTGDSWLAPLFVDSEWREYEQSLLFVDPSGRGKDETAWAIVKTLNGMLYAVETGGVSGDPGTAMAAIAAAAKNHKVHEIVVEPNYAGAVWINAFEPILAKVWPAEKPGDTAACTVREAEWSRTQKEVRIIETLEPVMTTHRLVVDERVASDGVLMYQLTHVTRERNCLSHDDRLDALAGAVAELVNTLRVDVNQAAKEMKEAEEEALLEEFIEGCLRNAAGDYALRTFDGELVHQHHDYYHL</sequence>
<gene>
    <name evidence="2" type="primary">locus19</name>
    <name evidence="2" type="ORF">DM82_4374</name>
</gene>
<dbReference type="Proteomes" id="UP000029424">
    <property type="component" value="Chromosome 2"/>
</dbReference>
<evidence type="ECO:0000313" key="3">
    <source>
        <dbReference type="Proteomes" id="UP000029424"/>
    </source>
</evidence>
<dbReference type="Pfam" id="PF22530">
    <property type="entry name" value="Terminase-T7_RNaseH-like"/>
    <property type="match status" value="1"/>
</dbReference>
<organism evidence="2 3">
    <name type="scientific">Burkholderia oklahomensis</name>
    <dbReference type="NCBI Taxonomy" id="342113"/>
    <lineage>
        <taxon>Bacteria</taxon>
        <taxon>Pseudomonadati</taxon>
        <taxon>Pseudomonadota</taxon>
        <taxon>Betaproteobacteria</taxon>
        <taxon>Burkholderiales</taxon>
        <taxon>Burkholderiaceae</taxon>
        <taxon>Burkholderia</taxon>
        <taxon>pseudomallei group</taxon>
    </lineage>
</organism>
<proteinExistence type="predicted"/>
<reference evidence="2 3" key="1">
    <citation type="submission" date="2014-06" db="EMBL/GenBank/DDBJ databases">
        <authorList>
            <person name="Bishop-Lilly K.A."/>
            <person name="Broomall S.M."/>
            <person name="Chain P.S."/>
            <person name="Chertkov O."/>
            <person name="Coyne S.R."/>
            <person name="Daligault H.E."/>
            <person name="Davenport K.W."/>
            <person name="Erkkila T."/>
            <person name="Frey K.G."/>
            <person name="Gibbons H.S."/>
            <person name="Gu W."/>
            <person name="Jaissle J."/>
            <person name="Johnson S.L."/>
            <person name="Koroleva G.I."/>
            <person name="Ladner J.T."/>
            <person name="Lo C.-C."/>
            <person name="Minogue T.D."/>
            <person name="Munk C."/>
            <person name="Palacios G.F."/>
            <person name="Redden C.L."/>
            <person name="Rosenzweig C.N."/>
            <person name="Scholz M.B."/>
            <person name="Teshima H."/>
            <person name="Xu Y."/>
        </authorList>
    </citation>
    <scope>NUCLEOTIDE SEQUENCE [LARGE SCALE GENOMIC DNA]</scope>
    <source>
        <strain evidence="2 3">EO147</strain>
    </source>
</reference>
<dbReference type="AlphaFoldDB" id="A0AAI8FRX9"/>
<dbReference type="Gene3D" id="3.30.420.240">
    <property type="match status" value="1"/>
</dbReference>
<dbReference type="KEGG" id="bok:DM82_4374"/>
<dbReference type="NCBIfam" id="NF033889">
    <property type="entry name" value="termin_lrg_T7"/>
    <property type="match status" value="1"/>
</dbReference>
<dbReference type="EMBL" id="CP008727">
    <property type="protein sequence ID" value="AIO70475.1"/>
    <property type="molecule type" value="Genomic_DNA"/>
</dbReference>
<dbReference type="Gene3D" id="3.40.50.300">
    <property type="entry name" value="P-loop containing nucleotide triphosphate hydrolases"/>
    <property type="match status" value="1"/>
</dbReference>
<dbReference type="InterPro" id="IPR047987">
    <property type="entry name" value="Gp19-like_virus"/>
</dbReference>
<dbReference type="RefSeq" id="WP_010107867.1">
    <property type="nucleotide sequence ID" value="NZ_CP008727.1"/>
</dbReference>
<name>A0AAI8FRX9_9BURK</name>
<keyword evidence="3" id="KW-1185">Reference proteome</keyword>
<dbReference type="InterPro" id="IPR054762">
    <property type="entry name" value="Gp19_RNaseH-like"/>
</dbReference>
<protein>
    <submittedName>
        <fullName evidence="2">DNA maturase B</fullName>
    </submittedName>
</protein>
<evidence type="ECO:0000313" key="2">
    <source>
        <dbReference type="EMBL" id="AIO70475.1"/>
    </source>
</evidence>
<evidence type="ECO:0000259" key="1">
    <source>
        <dbReference type="Pfam" id="PF22530"/>
    </source>
</evidence>
<dbReference type="InterPro" id="IPR027417">
    <property type="entry name" value="P-loop_NTPase"/>
</dbReference>
<accession>A0AAI8FRX9</accession>
<feature type="domain" description="Terminase large subunit ribonuclease H-like" evidence="1">
    <location>
        <begin position="385"/>
        <end position="501"/>
    </location>
</feature>